<evidence type="ECO:0000256" key="11">
    <source>
        <dbReference type="ARBA" id="ARBA00037449"/>
    </source>
</evidence>
<dbReference type="GO" id="GO:0003724">
    <property type="term" value="F:RNA helicase activity"/>
    <property type="evidence" value="ECO:0007669"/>
    <property type="project" value="UniProtKB-EC"/>
</dbReference>
<proteinExistence type="inferred from homology"/>
<evidence type="ECO:0000256" key="13">
    <source>
        <dbReference type="RuleBase" id="RU000492"/>
    </source>
</evidence>
<evidence type="ECO:0000313" key="18">
    <source>
        <dbReference type="Proteomes" id="UP000030854"/>
    </source>
</evidence>
<feature type="compositionally biased region" description="Polar residues" evidence="14">
    <location>
        <begin position="76"/>
        <end position="93"/>
    </location>
</feature>
<dbReference type="GO" id="GO:0005524">
    <property type="term" value="F:ATP binding"/>
    <property type="evidence" value="ECO:0007669"/>
    <property type="project" value="UniProtKB-KW"/>
</dbReference>
<dbReference type="AlphaFoldDB" id="A0A0B1PDG7"/>
<evidence type="ECO:0000256" key="1">
    <source>
        <dbReference type="ARBA" id="ARBA00004604"/>
    </source>
</evidence>
<dbReference type="EMBL" id="JNVN01000742">
    <property type="protein sequence ID" value="KHJ34694.1"/>
    <property type="molecule type" value="Genomic_DNA"/>
</dbReference>
<evidence type="ECO:0000259" key="16">
    <source>
        <dbReference type="PROSITE" id="PS51194"/>
    </source>
</evidence>
<dbReference type="OMA" id="RGKNAMD"/>
<evidence type="ECO:0000313" key="17">
    <source>
        <dbReference type="EMBL" id="KHJ34694.1"/>
    </source>
</evidence>
<keyword evidence="4" id="KW-0690">Ribosome biogenesis</keyword>
<dbReference type="GO" id="GO:0005730">
    <property type="term" value="C:nucleolus"/>
    <property type="evidence" value="ECO:0007669"/>
    <property type="project" value="EnsemblFungi"/>
</dbReference>
<keyword evidence="6 13" id="KW-0547">Nucleotide-binding</keyword>
<evidence type="ECO:0000256" key="12">
    <source>
        <dbReference type="ARBA" id="ARBA00047984"/>
    </source>
</evidence>
<feature type="domain" description="Helicase ATP-binding" evidence="15">
    <location>
        <begin position="226"/>
        <end position="403"/>
    </location>
</feature>
<evidence type="ECO:0000256" key="8">
    <source>
        <dbReference type="ARBA" id="ARBA00022806"/>
    </source>
</evidence>
<comment type="subcellular location">
    <subcellularLocation>
        <location evidence="1">Nucleus</location>
        <location evidence="1">Nucleolus</location>
    </subcellularLocation>
</comment>
<evidence type="ECO:0000256" key="7">
    <source>
        <dbReference type="ARBA" id="ARBA00022801"/>
    </source>
</evidence>
<evidence type="ECO:0000256" key="3">
    <source>
        <dbReference type="ARBA" id="ARBA00012552"/>
    </source>
</evidence>
<keyword evidence="8 13" id="KW-0347">Helicase</keyword>
<evidence type="ECO:0000256" key="6">
    <source>
        <dbReference type="ARBA" id="ARBA00022741"/>
    </source>
</evidence>
<feature type="compositionally biased region" description="Basic and acidic residues" evidence="14">
    <location>
        <begin position="63"/>
        <end position="75"/>
    </location>
</feature>
<reference evidence="17 18" key="1">
    <citation type="journal article" date="2014" name="BMC Genomics">
        <title>Adaptive genomic structural variation in the grape powdery mildew pathogen, Erysiphe necator.</title>
        <authorList>
            <person name="Jones L."/>
            <person name="Riaz S."/>
            <person name="Morales-Cruz A."/>
            <person name="Amrine K.C."/>
            <person name="McGuire B."/>
            <person name="Gubler W.D."/>
            <person name="Walker M.A."/>
            <person name="Cantu D."/>
        </authorList>
    </citation>
    <scope>NUCLEOTIDE SEQUENCE [LARGE SCALE GENOMIC DNA]</scope>
    <source>
        <strain evidence="18">c</strain>
    </source>
</reference>
<feature type="compositionally biased region" description="Basic and acidic residues" evidence="14">
    <location>
        <begin position="94"/>
        <end position="103"/>
    </location>
</feature>
<evidence type="ECO:0000256" key="5">
    <source>
        <dbReference type="ARBA" id="ARBA00022552"/>
    </source>
</evidence>
<dbReference type="Gene3D" id="3.40.50.300">
    <property type="entry name" value="P-loop containing nucleotide triphosphate hydrolases"/>
    <property type="match status" value="2"/>
</dbReference>
<dbReference type="PROSITE" id="PS51192">
    <property type="entry name" value="HELICASE_ATP_BIND_1"/>
    <property type="match status" value="1"/>
</dbReference>
<dbReference type="CDD" id="cd18787">
    <property type="entry name" value="SF2_C_DEAD"/>
    <property type="match status" value="1"/>
</dbReference>
<protein>
    <recommendedName>
        <fullName evidence="3">RNA helicase</fullName>
        <ecNumber evidence="3">3.6.4.13</ecNumber>
    </recommendedName>
</protein>
<dbReference type="SMART" id="SM00487">
    <property type="entry name" value="DEXDc"/>
    <property type="match status" value="1"/>
</dbReference>
<dbReference type="InterPro" id="IPR044742">
    <property type="entry name" value="DEAD/DEAH_RhlB"/>
</dbReference>
<dbReference type="GO" id="GO:0000464">
    <property type="term" value="P:endonucleolytic cleavage in ITS1 upstream of 5.8S rRNA from tricistronic rRNA transcript (SSU-rRNA, 5.8S rRNA, LSU-rRNA)"/>
    <property type="evidence" value="ECO:0007669"/>
    <property type="project" value="EnsemblFungi"/>
</dbReference>
<dbReference type="InterPro" id="IPR000629">
    <property type="entry name" value="RNA-helicase_DEAD-box_CS"/>
</dbReference>
<keyword evidence="18" id="KW-1185">Reference proteome</keyword>
<dbReference type="HOGENOM" id="CLU_003041_1_5_1"/>
<comment type="similarity">
    <text evidence="2">Belongs to the DEAD box helicase family. DDX5/DBP2 subfamily.</text>
</comment>
<comment type="caution">
    <text evidence="17">The sequence shown here is derived from an EMBL/GenBank/DDBJ whole genome shotgun (WGS) entry which is preliminary data.</text>
</comment>
<keyword evidence="7 13" id="KW-0378">Hydrolase</keyword>
<dbReference type="FunFam" id="3.40.50.300:FF:000008">
    <property type="entry name" value="ATP-dependent RNA helicase RhlB"/>
    <property type="match status" value="1"/>
</dbReference>
<dbReference type="SUPFAM" id="SSF52540">
    <property type="entry name" value="P-loop containing nucleoside triphosphate hydrolases"/>
    <property type="match status" value="1"/>
</dbReference>
<gene>
    <name evidence="17" type="ORF">EV44_g1097</name>
</gene>
<dbReference type="Pfam" id="PF00270">
    <property type="entry name" value="DEAD"/>
    <property type="match status" value="1"/>
</dbReference>
<dbReference type="OrthoDB" id="196131at2759"/>
<comment type="function">
    <text evidence="11">ATP-dependent RNA helicase required for 60S ribosomal subunit synthesis. Involved in efficient pre-rRNA processing, predominantly at site A3, which is necessary for the normal formation of 25S and 5.8S rRNAs.</text>
</comment>
<dbReference type="PROSITE" id="PS00039">
    <property type="entry name" value="DEAD_ATP_HELICASE"/>
    <property type="match status" value="1"/>
</dbReference>
<feature type="domain" description="Helicase C-terminal" evidence="16">
    <location>
        <begin position="434"/>
        <end position="583"/>
    </location>
</feature>
<dbReference type="PROSITE" id="PS51194">
    <property type="entry name" value="HELICASE_CTER"/>
    <property type="match status" value="1"/>
</dbReference>
<dbReference type="InterPro" id="IPR014001">
    <property type="entry name" value="Helicase_ATP-bd"/>
</dbReference>
<evidence type="ECO:0000259" key="15">
    <source>
        <dbReference type="PROSITE" id="PS51192"/>
    </source>
</evidence>
<name>A0A0B1PDG7_UNCNE</name>
<keyword evidence="5" id="KW-0698">rRNA processing</keyword>
<feature type="region of interest" description="Disordered" evidence="14">
    <location>
        <begin position="1"/>
        <end position="148"/>
    </location>
</feature>
<feature type="compositionally biased region" description="Basic and acidic residues" evidence="14">
    <location>
        <begin position="34"/>
        <end position="51"/>
    </location>
</feature>
<evidence type="ECO:0000256" key="9">
    <source>
        <dbReference type="ARBA" id="ARBA00022840"/>
    </source>
</evidence>
<accession>A0A0B1PDG7</accession>
<evidence type="ECO:0000256" key="14">
    <source>
        <dbReference type="SAM" id="MobiDB-lite"/>
    </source>
</evidence>
<organism evidence="17 18">
    <name type="scientific">Uncinula necator</name>
    <name type="common">Grape powdery mildew</name>
    <dbReference type="NCBI Taxonomy" id="52586"/>
    <lineage>
        <taxon>Eukaryota</taxon>
        <taxon>Fungi</taxon>
        <taxon>Dikarya</taxon>
        <taxon>Ascomycota</taxon>
        <taxon>Pezizomycotina</taxon>
        <taxon>Leotiomycetes</taxon>
        <taxon>Erysiphales</taxon>
        <taxon>Erysiphaceae</taxon>
        <taxon>Erysiphe</taxon>
    </lineage>
</organism>
<dbReference type="GO" id="GO:0030687">
    <property type="term" value="C:preribosome, large subunit precursor"/>
    <property type="evidence" value="ECO:0007669"/>
    <property type="project" value="EnsemblFungi"/>
</dbReference>
<dbReference type="CDD" id="cd00268">
    <property type="entry name" value="DEADc"/>
    <property type="match status" value="1"/>
</dbReference>
<evidence type="ECO:0000256" key="2">
    <source>
        <dbReference type="ARBA" id="ARBA00009334"/>
    </source>
</evidence>
<evidence type="ECO:0000256" key="4">
    <source>
        <dbReference type="ARBA" id="ARBA00022517"/>
    </source>
</evidence>
<dbReference type="EC" id="3.6.4.13" evidence="3"/>
<comment type="catalytic activity">
    <reaction evidence="12">
        <text>ATP + H2O = ADP + phosphate + H(+)</text>
        <dbReference type="Rhea" id="RHEA:13065"/>
        <dbReference type="ChEBI" id="CHEBI:15377"/>
        <dbReference type="ChEBI" id="CHEBI:15378"/>
        <dbReference type="ChEBI" id="CHEBI:30616"/>
        <dbReference type="ChEBI" id="CHEBI:43474"/>
        <dbReference type="ChEBI" id="CHEBI:456216"/>
        <dbReference type="EC" id="3.6.4.13"/>
    </reaction>
</comment>
<dbReference type="InterPro" id="IPR027417">
    <property type="entry name" value="P-loop_NTPase"/>
</dbReference>
<evidence type="ECO:0000256" key="10">
    <source>
        <dbReference type="ARBA" id="ARBA00023242"/>
    </source>
</evidence>
<dbReference type="InterPro" id="IPR011545">
    <property type="entry name" value="DEAD/DEAH_box_helicase_dom"/>
</dbReference>
<dbReference type="SMART" id="SM00490">
    <property type="entry name" value="HELICc"/>
    <property type="match status" value="1"/>
</dbReference>
<keyword evidence="10" id="KW-0539">Nucleus</keyword>
<feature type="compositionally biased region" description="Basic residues" evidence="14">
    <location>
        <begin position="104"/>
        <end position="118"/>
    </location>
</feature>
<feature type="compositionally biased region" description="Basic residues" evidence="14">
    <location>
        <begin position="52"/>
        <end position="62"/>
    </location>
</feature>
<dbReference type="GO" id="GO:0003676">
    <property type="term" value="F:nucleic acid binding"/>
    <property type="evidence" value="ECO:0007669"/>
    <property type="project" value="InterPro"/>
</dbReference>
<dbReference type="STRING" id="52586.A0A0B1PDG7"/>
<sequence>MSPSLKSGKALQKEVESTDAGELTSDKNNATRKSTKDSGKTDDEEEIEKKLVRAAKKARKEKRRLEKASREKKDASNSIIDTSITAAESNSVSDTKDLGDKETRRKKKKVEKHRKRSSHPIESTNEQDESIEERNHQESVPPLSERNGNQEKCYIQNEELAAQPQDNIDAFLADNFIFITDPLSSKASSVSLRPITKFSYLPITDPTLLVYLKNFETPTPIQAATWPYLFAGRDLIGVAETGSGKTMAFAIPCVTRITSSIQSKSYVKGVRALIVSPTRELAMQSYDQIHQLCKTSGVKAVCIYGGVPKDEQRKNSKKADIIVATPGRLNDLINEGCINLSKVEYLVLDEADRMLDKGFEEEIKKIINTTPELGTRQTLMFTATWPESVQSLASTFMKTPVKILIGDNKAGDLRANNRIVQKVEVVEPRNKEYRLLQILKEYQSGSKSNDRIIVFALYKKEATRVEGFIRSKGFRVAGIHGDLSQEQRTRSLDAFKKGNTPILVATDVAARGLDIPSVKLVLNLTFPLTVEDYVHRIGRTGRAGKQGLAITLFTEHDKAHSGALINVLKAAKQEVPEELLKFGTTVKRKEHEAYGAFAKDVDMTKKAKKTKFDQ</sequence>
<dbReference type="InterPro" id="IPR001650">
    <property type="entry name" value="Helicase_C-like"/>
</dbReference>
<dbReference type="PANTHER" id="PTHR47958">
    <property type="entry name" value="ATP-DEPENDENT RNA HELICASE DBP3"/>
    <property type="match status" value="1"/>
</dbReference>
<dbReference type="Proteomes" id="UP000030854">
    <property type="component" value="Unassembled WGS sequence"/>
</dbReference>
<dbReference type="GO" id="GO:0016787">
    <property type="term" value="F:hydrolase activity"/>
    <property type="evidence" value="ECO:0007669"/>
    <property type="project" value="UniProtKB-KW"/>
</dbReference>
<dbReference type="Pfam" id="PF00271">
    <property type="entry name" value="Helicase_C"/>
    <property type="match status" value="1"/>
</dbReference>
<keyword evidence="9 13" id="KW-0067">ATP-binding</keyword>